<dbReference type="PROSITE" id="PS50089">
    <property type="entry name" value="ZF_RING_2"/>
    <property type="match status" value="1"/>
</dbReference>
<name>A0A1B6QFJ8_SORBI</name>
<feature type="region of interest" description="Disordered" evidence="13">
    <location>
        <begin position="156"/>
        <end position="208"/>
    </location>
</feature>
<keyword evidence="17" id="KW-1185">Reference proteome</keyword>
<dbReference type="PANTHER" id="PTHR45768:SF14">
    <property type="entry name" value="RING-TYPE E3 UBIQUITIN TRANSFERASE"/>
    <property type="match status" value="1"/>
</dbReference>
<evidence type="ECO:0000256" key="3">
    <source>
        <dbReference type="ARBA" id="ARBA00022679"/>
    </source>
</evidence>
<evidence type="ECO:0000256" key="4">
    <source>
        <dbReference type="ARBA" id="ARBA00022692"/>
    </source>
</evidence>
<evidence type="ECO:0000256" key="10">
    <source>
        <dbReference type="ARBA" id="ARBA00023136"/>
    </source>
</evidence>
<keyword evidence="8" id="KW-0862">Zinc</keyword>
<comment type="pathway">
    <text evidence="2">Protein modification; protein ubiquitination.</text>
</comment>
<dbReference type="GO" id="GO:0016020">
    <property type="term" value="C:membrane"/>
    <property type="evidence" value="ECO:0007669"/>
    <property type="project" value="UniProtKB-SubCell"/>
</dbReference>
<keyword evidence="5" id="KW-0479">Metal-binding</keyword>
<evidence type="ECO:0000256" key="6">
    <source>
        <dbReference type="ARBA" id="ARBA00022771"/>
    </source>
</evidence>
<evidence type="ECO:0000256" key="8">
    <source>
        <dbReference type="ARBA" id="ARBA00022833"/>
    </source>
</evidence>
<proteinExistence type="inferred from homology"/>
<feature type="domain" description="RING-type" evidence="15">
    <location>
        <begin position="104"/>
        <end position="146"/>
    </location>
</feature>
<feature type="transmembrane region" description="Helical" evidence="14">
    <location>
        <begin position="6"/>
        <end position="33"/>
    </location>
</feature>
<evidence type="ECO:0000256" key="13">
    <source>
        <dbReference type="SAM" id="MobiDB-lite"/>
    </source>
</evidence>
<dbReference type="Gramene" id="KXG36696">
    <property type="protein sequence ID" value="KXG36696"/>
    <property type="gene ID" value="SORBI_3002G376000"/>
</dbReference>
<dbReference type="Pfam" id="PF13639">
    <property type="entry name" value="zf-RING_2"/>
    <property type="match status" value="1"/>
</dbReference>
<evidence type="ECO:0000256" key="12">
    <source>
        <dbReference type="PROSITE-ProRule" id="PRU00175"/>
    </source>
</evidence>
<reference evidence="17" key="2">
    <citation type="journal article" date="2018" name="Plant J.">
        <title>The Sorghum bicolor reference genome: improved assembly, gene annotations, a transcriptome atlas, and signatures of genome organization.</title>
        <authorList>
            <person name="McCormick R.F."/>
            <person name="Truong S.K."/>
            <person name="Sreedasyam A."/>
            <person name="Jenkins J."/>
            <person name="Shu S."/>
            <person name="Sims D."/>
            <person name="Kennedy M."/>
            <person name="Amirebrahimi M."/>
            <person name="Weers B.D."/>
            <person name="McKinley B."/>
            <person name="Mattison A."/>
            <person name="Morishige D.T."/>
            <person name="Grimwood J."/>
            <person name="Schmutz J."/>
            <person name="Mullet J.E."/>
        </authorList>
    </citation>
    <scope>NUCLEOTIDE SEQUENCE [LARGE SCALE GENOMIC DNA]</scope>
    <source>
        <strain evidence="17">cv. BTx623</strain>
    </source>
</reference>
<dbReference type="InterPro" id="IPR013083">
    <property type="entry name" value="Znf_RING/FYVE/PHD"/>
</dbReference>
<evidence type="ECO:0000313" key="16">
    <source>
        <dbReference type="EMBL" id="KXG36696.1"/>
    </source>
</evidence>
<keyword evidence="3" id="KW-0808">Transferase</keyword>
<dbReference type="GO" id="GO:0016740">
    <property type="term" value="F:transferase activity"/>
    <property type="evidence" value="ECO:0007669"/>
    <property type="project" value="UniProtKB-KW"/>
</dbReference>
<reference evidence="16 17" key="1">
    <citation type="journal article" date="2009" name="Nature">
        <title>The Sorghum bicolor genome and the diversification of grasses.</title>
        <authorList>
            <person name="Paterson A.H."/>
            <person name="Bowers J.E."/>
            <person name="Bruggmann R."/>
            <person name="Dubchak I."/>
            <person name="Grimwood J."/>
            <person name="Gundlach H."/>
            <person name="Haberer G."/>
            <person name="Hellsten U."/>
            <person name="Mitros T."/>
            <person name="Poliakov A."/>
            <person name="Schmutz J."/>
            <person name="Spannagl M."/>
            <person name="Tang H."/>
            <person name="Wang X."/>
            <person name="Wicker T."/>
            <person name="Bharti A.K."/>
            <person name="Chapman J."/>
            <person name="Feltus F.A."/>
            <person name="Gowik U."/>
            <person name="Grigoriev I.V."/>
            <person name="Lyons E."/>
            <person name="Maher C.A."/>
            <person name="Martis M."/>
            <person name="Narechania A."/>
            <person name="Otillar R.P."/>
            <person name="Penning B.W."/>
            <person name="Salamov A.A."/>
            <person name="Wang Y."/>
            <person name="Zhang L."/>
            <person name="Carpita N.C."/>
            <person name="Freeling M."/>
            <person name="Gingle A.R."/>
            <person name="Hash C.T."/>
            <person name="Keller B."/>
            <person name="Klein P."/>
            <person name="Kresovich S."/>
            <person name="McCann M.C."/>
            <person name="Ming R."/>
            <person name="Peterson D.G."/>
            <person name="Mehboob-ur-Rahman"/>
            <person name="Ware D."/>
            <person name="Westhoff P."/>
            <person name="Mayer K.F."/>
            <person name="Messing J."/>
            <person name="Rokhsar D.S."/>
        </authorList>
    </citation>
    <scope>NUCLEOTIDE SEQUENCE [LARGE SCALE GENOMIC DNA]</scope>
    <source>
        <strain evidence="17">cv. BTx623</strain>
    </source>
</reference>
<keyword evidence="6 12" id="KW-0863">Zinc-finger</keyword>
<evidence type="ECO:0000256" key="7">
    <source>
        <dbReference type="ARBA" id="ARBA00022786"/>
    </source>
</evidence>
<keyword evidence="4 14" id="KW-0812">Transmembrane</keyword>
<evidence type="ECO:0000256" key="14">
    <source>
        <dbReference type="SAM" id="Phobius"/>
    </source>
</evidence>
<dbReference type="SUPFAM" id="SSF57850">
    <property type="entry name" value="RING/U-box"/>
    <property type="match status" value="1"/>
</dbReference>
<feature type="compositionally biased region" description="Low complexity" evidence="13">
    <location>
        <begin position="261"/>
        <end position="270"/>
    </location>
</feature>
<organism evidence="16 17">
    <name type="scientific">Sorghum bicolor</name>
    <name type="common">Sorghum</name>
    <name type="synonym">Sorghum vulgare</name>
    <dbReference type="NCBI Taxonomy" id="4558"/>
    <lineage>
        <taxon>Eukaryota</taxon>
        <taxon>Viridiplantae</taxon>
        <taxon>Streptophyta</taxon>
        <taxon>Embryophyta</taxon>
        <taxon>Tracheophyta</taxon>
        <taxon>Spermatophyta</taxon>
        <taxon>Magnoliopsida</taxon>
        <taxon>Liliopsida</taxon>
        <taxon>Poales</taxon>
        <taxon>Poaceae</taxon>
        <taxon>PACMAD clade</taxon>
        <taxon>Panicoideae</taxon>
        <taxon>Andropogonodae</taxon>
        <taxon>Andropogoneae</taxon>
        <taxon>Sorghinae</taxon>
        <taxon>Sorghum</taxon>
    </lineage>
</organism>
<feature type="region of interest" description="Disordered" evidence="13">
    <location>
        <begin position="261"/>
        <end position="280"/>
    </location>
</feature>
<dbReference type="FunFam" id="3.30.40.10:FF:000457">
    <property type="entry name" value="RING-H2 finger protein ATL3"/>
    <property type="match status" value="1"/>
</dbReference>
<evidence type="ECO:0000259" key="15">
    <source>
        <dbReference type="PROSITE" id="PS50089"/>
    </source>
</evidence>
<evidence type="ECO:0000256" key="1">
    <source>
        <dbReference type="ARBA" id="ARBA00004167"/>
    </source>
</evidence>
<dbReference type="OMA" id="CITELAP"/>
<dbReference type="eggNOG" id="KOG0800">
    <property type="taxonomic scope" value="Eukaryota"/>
</dbReference>
<dbReference type="InParanoid" id="A0A1B6QFJ8"/>
<dbReference type="AlphaFoldDB" id="A0A1B6QFJ8"/>
<evidence type="ECO:0000313" key="17">
    <source>
        <dbReference type="Proteomes" id="UP000000768"/>
    </source>
</evidence>
<evidence type="ECO:0000256" key="9">
    <source>
        <dbReference type="ARBA" id="ARBA00022989"/>
    </source>
</evidence>
<evidence type="ECO:0000256" key="2">
    <source>
        <dbReference type="ARBA" id="ARBA00004906"/>
    </source>
</evidence>
<keyword evidence="7" id="KW-0833">Ubl conjugation pathway</keyword>
<gene>
    <name evidence="16" type="ORF">SORBI_3002G376000</name>
</gene>
<dbReference type="STRING" id="4558.A0A1B6QFJ8"/>
<dbReference type="GO" id="GO:0008270">
    <property type="term" value="F:zinc ion binding"/>
    <property type="evidence" value="ECO:0007669"/>
    <property type="project" value="UniProtKB-KW"/>
</dbReference>
<dbReference type="OrthoDB" id="8062037at2759"/>
<accession>A0A1B6QFJ8</accession>
<dbReference type="InterPro" id="IPR001841">
    <property type="entry name" value="Znf_RING"/>
</dbReference>
<dbReference type="SMART" id="SM00184">
    <property type="entry name" value="RING"/>
    <property type="match status" value="1"/>
</dbReference>
<evidence type="ECO:0000256" key="5">
    <source>
        <dbReference type="ARBA" id="ARBA00022723"/>
    </source>
</evidence>
<dbReference type="PANTHER" id="PTHR45768">
    <property type="entry name" value="E3 UBIQUITIN-PROTEIN LIGASE RNF13-LIKE"/>
    <property type="match status" value="1"/>
</dbReference>
<comment type="subcellular location">
    <subcellularLocation>
        <location evidence="1">Membrane</location>
        <topology evidence="1">Single-pass membrane protein</topology>
    </subcellularLocation>
</comment>
<evidence type="ECO:0000256" key="11">
    <source>
        <dbReference type="ARBA" id="ARBA00024209"/>
    </source>
</evidence>
<sequence>MAVTATTVAAATTMLAAVAAVFLTLVLCFYIFLCAKRYRGGAPPPPPAHAGAGGVRAWLRTVFGGGGTRADGGATEWCYDGGLDEKSMAKLPRREVAKGEALDCAVCITELAPGETARVLPRCGHAFHVDCVDMWLRSHSTCPLCRCPAVDDPPVPPAVPTPEADPESPNFPTNVLFFGSQDEVSTGRSQSQQRSAAAPPLPAPTQEHVAAVDASQACVGLRRLIGCGGATPPTQPPHRCDHHHYQEEDARGDIEMGLAVAAGGESSASSRPMKPPQPGS</sequence>
<keyword evidence="10 14" id="KW-0472">Membrane</keyword>
<comment type="similarity">
    <text evidence="11">Belongs to the RING-type zinc finger family. ATL subfamily.</text>
</comment>
<dbReference type="CDD" id="cd16461">
    <property type="entry name" value="RING-H2_EL5-like"/>
    <property type="match status" value="1"/>
</dbReference>
<dbReference type="Proteomes" id="UP000000768">
    <property type="component" value="Chromosome 2"/>
</dbReference>
<keyword evidence="9 14" id="KW-1133">Transmembrane helix</keyword>
<protein>
    <recommendedName>
        <fullName evidence="15">RING-type domain-containing protein</fullName>
    </recommendedName>
</protein>
<dbReference type="EMBL" id="CM000761">
    <property type="protein sequence ID" value="KXG36696.1"/>
    <property type="molecule type" value="Genomic_DNA"/>
</dbReference>
<feature type="compositionally biased region" description="Polar residues" evidence="13">
    <location>
        <begin position="182"/>
        <end position="195"/>
    </location>
</feature>
<dbReference type="Gene3D" id="3.30.40.10">
    <property type="entry name" value="Zinc/RING finger domain, C3HC4 (zinc finger)"/>
    <property type="match status" value="1"/>
</dbReference>